<proteinExistence type="predicted"/>
<keyword evidence="1" id="KW-0597">Phosphoprotein</keyword>
<dbReference type="InterPro" id="IPR003594">
    <property type="entry name" value="HATPase_dom"/>
</dbReference>
<evidence type="ECO:0000259" key="2">
    <source>
        <dbReference type="PROSITE" id="PS50109"/>
    </source>
</evidence>
<dbReference type="PANTHER" id="PTHR43547">
    <property type="entry name" value="TWO-COMPONENT HISTIDINE KINASE"/>
    <property type="match status" value="1"/>
</dbReference>
<feature type="domain" description="Histidine kinase" evidence="2">
    <location>
        <begin position="1"/>
        <end position="157"/>
    </location>
</feature>
<dbReference type="EMBL" id="JASCZI010062446">
    <property type="protein sequence ID" value="MED6140508.1"/>
    <property type="molecule type" value="Genomic_DNA"/>
</dbReference>
<sequence>MEEFVLGSILDAIVSQVMLLVRGKSLQLFHEIPDEIKTLALYGDQIKLQMVLSDFLLNVVNHTPSPNGWVEIKISPGLKIIQDGHEFIHLKFRVSHSGQGLPSNILQDMFEEGNQWTTQEGLGLYMSRKMLSRMNGHVHYVREQNKCYFLIDLELRTRKEWQRNLQAETSMLS</sequence>
<protein>
    <recommendedName>
        <fullName evidence="2">Histidine kinase domain-containing protein</fullName>
    </recommendedName>
</protein>
<name>A0ABU6SXQ2_9FABA</name>
<dbReference type="Proteomes" id="UP001341840">
    <property type="component" value="Unassembled WGS sequence"/>
</dbReference>
<organism evidence="3 4">
    <name type="scientific">Stylosanthes scabra</name>
    <dbReference type="NCBI Taxonomy" id="79078"/>
    <lineage>
        <taxon>Eukaryota</taxon>
        <taxon>Viridiplantae</taxon>
        <taxon>Streptophyta</taxon>
        <taxon>Embryophyta</taxon>
        <taxon>Tracheophyta</taxon>
        <taxon>Spermatophyta</taxon>
        <taxon>Magnoliopsida</taxon>
        <taxon>eudicotyledons</taxon>
        <taxon>Gunneridae</taxon>
        <taxon>Pentapetalae</taxon>
        <taxon>rosids</taxon>
        <taxon>fabids</taxon>
        <taxon>Fabales</taxon>
        <taxon>Fabaceae</taxon>
        <taxon>Papilionoideae</taxon>
        <taxon>50 kb inversion clade</taxon>
        <taxon>dalbergioids sensu lato</taxon>
        <taxon>Dalbergieae</taxon>
        <taxon>Pterocarpus clade</taxon>
        <taxon>Stylosanthes</taxon>
    </lineage>
</organism>
<gene>
    <name evidence="3" type="ORF">PIB30_093856</name>
</gene>
<dbReference type="PANTHER" id="PTHR43547:SF2">
    <property type="entry name" value="HYBRID SIGNAL TRANSDUCTION HISTIDINE KINASE C"/>
    <property type="match status" value="1"/>
</dbReference>
<reference evidence="3 4" key="1">
    <citation type="journal article" date="2023" name="Plants (Basel)">
        <title>Bridging the Gap: Combining Genomics and Transcriptomics Approaches to Understand Stylosanthes scabra, an Orphan Legume from the Brazilian Caatinga.</title>
        <authorList>
            <person name="Ferreira-Neto J.R.C."/>
            <person name="da Silva M.D."/>
            <person name="Binneck E."/>
            <person name="de Melo N.F."/>
            <person name="da Silva R.H."/>
            <person name="de Melo A.L.T.M."/>
            <person name="Pandolfi V."/>
            <person name="Bustamante F.O."/>
            <person name="Brasileiro-Vidal A.C."/>
            <person name="Benko-Iseppon A.M."/>
        </authorList>
    </citation>
    <scope>NUCLEOTIDE SEQUENCE [LARGE SCALE GENOMIC DNA]</scope>
    <source>
        <tissue evidence="3">Leaves</tissue>
    </source>
</reference>
<dbReference type="SUPFAM" id="SSF55874">
    <property type="entry name" value="ATPase domain of HSP90 chaperone/DNA topoisomerase II/histidine kinase"/>
    <property type="match status" value="1"/>
</dbReference>
<dbReference type="Pfam" id="PF02518">
    <property type="entry name" value="HATPase_c"/>
    <property type="match status" value="1"/>
</dbReference>
<evidence type="ECO:0000313" key="4">
    <source>
        <dbReference type="Proteomes" id="UP001341840"/>
    </source>
</evidence>
<dbReference type="InterPro" id="IPR044767">
    <property type="entry name" value="Phy_HATPase-like"/>
</dbReference>
<evidence type="ECO:0000313" key="3">
    <source>
        <dbReference type="EMBL" id="MED6140508.1"/>
    </source>
</evidence>
<evidence type="ECO:0000256" key="1">
    <source>
        <dbReference type="ARBA" id="ARBA00022553"/>
    </source>
</evidence>
<comment type="caution">
    <text evidence="3">The sequence shown here is derived from an EMBL/GenBank/DDBJ whole genome shotgun (WGS) entry which is preliminary data.</text>
</comment>
<accession>A0ABU6SXQ2</accession>
<keyword evidence="4" id="KW-1185">Reference proteome</keyword>
<dbReference type="Gene3D" id="3.30.565.10">
    <property type="entry name" value="Histidine kinase-like ATPase, C-terminal domain"/>
    <property type="match status" value="1"/>
</dbReference>
<dbReference type="SMART" id="SM00387">
    <property type="entry name" value="HATPase_c"/>
    <property type="match status" value="1"/>
</dbReference>
<dbReference type="PROSITE" id="PS50109">
    <property type="entry name" value="HIS_KIN"/>
    <property type="match status" value="1"/>
</dbReference>
<dbReference type="InterPro" id="IPR005467">
    <property type="entry name" value="His_kinase_dom"/>
</dbReference>
<dbReference type="InterPro" id="IPR036890">
    <property type="entry name" value="HATPase_C_sf"/>
</dbReference>
<dbReference type="CDD" id="cd16932">
    <property type="entry name" value="HATPase_Phy-like"/>
    <property type="match status" value="1"/>
</dbReference>